<organism evidence="5 6">
    <name type="scientific">Pelagomonas calceolata</name>
    <dbReference type="NCBI Taxonomy" id="35677"/>
    <lineage>
        <taxon>Eukaryota</taxon>
        <taxon>Sar</taxon>
        <taxon>Stramenopiles</taxon>
        <taxon>Ochrophyta</taxon>
        <taxon>Pelagophyceae</taxon>
        <taxon>Pelagomonadales</taxon>
        <taxon>Pelagomonadaceae</taxon>
        <taxon>Pelagomonas</taxon>
    </lineage>
</organism>
<dbReference type="AlphaFoldDB" id="A0A8J2SEB7"/>
<keyword evidence="3" id="KW-0406">Ion transport</keyword>
<protein>
    <recommendedName>
        <fullName evidence="7">V-type proton ATPase subunit E</fullName>
    </recommendedName>
</protein>
<evidence type="ECO:0000256" key="3">
    <source>
        <dbReference type="ARBA" id="ARBA00023065"/>
    </source>
</evidence>
<dbReference type="EMBL" id="CAKKNE010000003">
    <property type="protein sequence ID" value="CAH0371228.1"/>
    <property type="molecule type" value="Genomic_DNA"/>
</dbReference>
<evidence type="ECO:0000256" key="4">
    <source>
        <dbReference type="SAM" id="Coils"/>
    </source>
</evidence>
<comment type="caution">
    <text evidence="5">The sequence shown here is derived from an EMBL/GenBank/DDBJ whole genome shotgun (WGS) entry which is preliminary data.</text>
</comment>
<keyword evidence="2" id="KW-0813">Transport</keyword>
<name>A0A8J2SEB7_9STRA</name>
<dbReference type="Proteomes" id="UP000789595">
    <property type="component" value="Unassembled WGS sequence"/>
</dbReference>
<dbReference type="OrthoDB" id="10263003at2759"/>
<evidence type="ECO:0008006" key="7">
    <source>
        <dbReference type="Google" id="ProtNLM"/>
    </source>
</evidence>
<comment type="similarity">
    <text evidence="1">Belongs to the V-ATPase E subunit family.</text>
</comment>
<evidence type="ECO:0000313" key="5">
    <source>
        <dbReference type="EMBL" id="CAH0371228.1"/>
    </source>
</evidence>
<dbReference type="Gene3D" id="3.30.2320.30">
    <property type="entry name" value="ATP synthase, E subunit, C-terminal"/>
    <property type="match status" value="1"/>
</dbReference>
<dbReference type="HAMAP" id="MF_00311">
    <property type="entry name" value="ATP_synth_E_arch"/>
    <property type="match status" value="1"/>
</dbReference>
<dbReference type="Gene3D" id="6.10.250.1620">
    <property type="match status" value="1"/>
</dbReference>
<dbReference type="InterPro" id="IPR038495">
    <property type="entry name" value="ATPase_E_C"/>
</dbReference>
<dbReference type="InterPro" id="IPR002842">
    <property type="entry name" value="ATPase_V1_Esu"/>
</dbReference>
<keyword evidence="4" id="KW-0175">Coiled coil</keyword>
<dbReference type="PANTHER" id="PTHR45715">
    <property type="entry name" value="ATPASE H+-TRANSPORTING V1 SUBUNIT E1A-RELATED"/>
    <property type="match status" value="1"/>
</dbReference>
<evidence type="ECO:0000256" key="2">
    <source>
        <dbReference type="ARBA" id="ARBA00022448"/>
    </source>
</evidence>
<dbReference type="Pfam" id="PF01991">
    <property type="entry name" value="vATP-synt_E"/>
    <property type="match status" value="1"/>
</dbReference>
<proteinExistence type="inferred from homology"/>
<sequence length="229" mass="26017">MAGGPQQIRQMVNFILQEAHEKANEIRVKTEHDFNVEKQTLIHAARQRLNEEYAQKEREREVQQRIAKSTAVGDARVKKMRLRDELLKQLVDEARNEVAKVAKSPQYPELVKKLIVQSLIKIEEPDVVVLCRACDVQLCEQQVPGAVQMYADIIKKETGEIAKVTCRVNKDAAKHLPDHACCGGITVTACHGRIVCDNTLDARIQLCYEELLPQIRHELWDKHGDPAAK</sequence>
<accession>A0A8J2SEB7</accession>
<evidence type="ECO:0000256" key="1">
    <source>
        <dbReference type="ARBA" id="ARBA00005901"/>
    </source>
</evidence>
<keyword evidence="6" id="KW-1185">Reference proteome</keyword>
<feature type="coiled-coil region" evidence="4">
    <location>
        <begin position="46"/>
        <end position="97"/>
    </location>
</feature>
<gene>
    <name evidence="5" type="ORF">PECAL_3P11590</name>
</gene>
<reference evidence="5" key="1">
    <citation type="submission" date="2021-11" db="EMBL/GenBank/DDBJ databases">
        <authorList>
            <consortium name="Genoscope - CEA"/>
            <person name="William W."/>
        </authorList>
    </citation>
    <scope>NUCLEOTIDE SEQUENCE</scope>
</reference>
<dbReference type="GO" id="GO:0033178">
    <property type="term" value="C:proton-transporting two-sector ATPase complex, catalytic domain"/>
    <property type="evidence" value="ECO:0007669"/>
    <property type="project" value="InterPro"/>
</dbReference>
<dbReference type="SUPFAM" id="SSF160527">
    <property type="entry name" value="V-type ATPase subunit E-like"/>
    <property type="match status" value="1"/>
</dbReference>
<dbReference type="GO" id="GO:0046961">
    <property type="term" value="F:proton-transporting ATPase activity, rotational mechanism"/>
    <property type="evidence" value="ECO:0007669"/>
    <property type="project" value="InterPro"/>
</dbReference>
<evidence type="ECO:0000313" key="6">
    <source>
        <dbReference type="Proteomes" id="UP000789595"/>
    </source>
</evidence>